<evidence type="ECO:0000313" key="2">
    <source>
        <dbReference type="EMBL" id="QOV05541.1"/>
    </source>
</evidence>
<proteinExistence type="predicted"/>
<feature type="coiled-coil region" evidence="1">
    <location>
        <begin position="94"/>
        <end position="128"/>
    </location>
</feature>
<keyword evidence="1" id="KW-0175">Coiled coil</keyword>
<sequence>MSKSLNTRITILTAIANALAKVNKAIDKAQAVVTGSIDSAQATVVHALNSRIDKLVQERIRQSDAARLVPHTRFYAIHEQLAELRATFAEDSNRLLAQAQAEISEDKIKEAEAKASALADEAAALTARKK</sequence>
<accession>A0A7M2QNV0</accession>
<name>A0A7M2QNV0_9ZZZZ</name>
<dbReference type="AlphaFoldDB" id="A0A7M2QNV0"/>
<reference evidence="2" key="1">
    <citation type="submission" date="2020-09" db="EMBL/GenBank/DDBJ databases">
        <authorList>
            <person name="Eze J.U."/>
            <person name="Rahube T.O."/>
        </authorList>
    </citation>
    <scope>NUCLEOTIDE SEQUENCE</scope>
</reference>
<evidence type="ECO:0000256" key="1">
    <source>
        <dbReference type="SAM" id="Coils"/>
    </source>
</evidence>
<dbReference type="EMBL" id="MT993626">
    <property type="protein sequence ID" value="QOV05541.1"/>
    <property type="molecule type" value="Genomic_DNA"/>
</dbReference>
<organism evidence="2">
    <name type="scientific">feces metagenome</name>
    <dbReference type="NCBI Taxonomy" id="1861841"/>
    <lineage>
        <taxon>unclassified sequences</taxon>
        <taxon>metagenomes</taxon>
        <taxon>organismal metagenomes</taxon>
    </lineage>
</organism>
<protein>
    <submittedName>
        <fullName evidence="2">Uncharacterized protein</fullName>
    </submittedName>
</protein>